<dbReference type="Proteomes" id="UP000789759">
    <property type="component" value="Unassembled WGS sequence"/>
</dbReference>
<protein>
    <submittedName>
        <fullName evidence="1">20714_t:CDS:1</fullName>
    </submittedName>
</protein>
<gene>
    <name evidence="1" type="ORF">CPELLU_LOCUS9610</name>
</gene>
<accession>A0A9N9DXZ2</accession>
<name>A0A9N9DXZ2_9GLOM</name>
<dbReference type="AlphaFoldDB" id="A0A9N9DXZ2"/>
<reference evidence="1" key="1">
    <citation type="submission" date="2021-06" db="EMBL/GenBank/DDBJ databases">
        <authorList>
            <person name="Kallberg Y."/>
            <person name="Tangrot J."/>
            <person name="Rosling A."/>
        </authorList>
    </citation>
    <scope>NUCLEOTIDE SEQUENCE</scope>
    <source>
        <strain evidence="1">FL966</strain>
    </source>
</reference>
<keyword evidence="2" id="KW-1185">Reference proteome</keyword>
<comment type="caution">
    <text evidence="1">The sequence shown here is derived from an EMBL/GenBank/DDBJ whole genome shotgun (WGS) entry which is preliminary data.</text>
</comment>
<sequence>MNTNTITVPKAELDFLTFEEAYTFIENYAAQTNIVVILTKITKNKDGSDYRQVFFAYKKQEQYNKHNYEINPDSRKFSSNMHKFSPNELGIIEELHDNRLQIKNIYAVLASISSNEIHQHWHVQYNAEVDHIPQLATNIFKKLPECYHNALLNIMQSASEYILKDGKMPKLQKDLNILQHNNLNTTNVDDITNYEKIKIPAVKHNHSHSSNKKHILGADEIIIKKKNLKRI</sequence>
<evidence type="ECO:0000313" key="1">
    <source>
        <dbReference type="EMBL" id="CAG8656768.1"/>
    </source>
</evidence>
<organism evidence="1 2">
    <name type="scientific">Cetraspora pellucida</name>
    <dbReference type="NCBI Taxonomy" id="1433469"/>
    <lineage>
        <taxon>Eukaryota</taxon>
        <taxon>Fungi</taxon>
        <taxon>Fungi incertae sedis</taxon>
        <taxon>Mucoromycota</taxon>
        <taxon>Glomeromycotina</taxon>
        <taxon>Glomeromycetes</taxon>
        <taxon>Diversisporales</taxon>
        <taxon>Gigasporaceae</taxon>
        <taxon>Cetraspora</taxon>
    </lineage>
</organism>
<dbReference type="EMBL" id="CAJVQA010007445">
    <property type="protein sequence ID" value="CAG8656768.1"/>
    <property type="molecule type" value="Genomic_DNA"/>
</dbReference>
<proteinExistence type="predicted"/>
<evidence type="ECO:0000313" key="2">
    <source>
        <dbReference type="Proteomes" id="UP000789759"/>
    </source>
</evidence>